<evidence type="ECO:0000259" key="7">
    <source>
        <dbReference type="PROSITE" id="PS50845"/>
    </source>
</evidence>
<evidence type="ECO:0000256" key="3">
    <source>
        <dbReference type="ARBA" id="ARBA00022824"/>
    </source>
</evidence>
<evidence type="ECO:0000256" key="6">
    <source>
        <dbReference type="RuleBase" id="RU363132"/>
    </source>
</evidence>
<dbReference type="PANTHER" id="PTHR10994:SF145">
    <property type="entry name" value="RETICULON-LIKE PROTEIN B13"/>
    <property type="match status" value="1"/>
</dbReference>
<keyword evidence="2 6" id="KW-0812">Transmembrane</keyword>
<protein>
    <recommendedName>
        <fullName evidence="6">Reticulon-like protein</fullName>
    </recommendedName>
</protein>
<keyword evidence="3 6" id="KW-0256">Endoplasmic reticulum</keyword>
<dbReference type="PANTHER" id="PTHR10994">
    <property type="entry name" value="RETICULON"/>
    <property type="match status" value="1"/>
</dbReference>
<dbReference type="Proteomes" id="UP001227230">
    <property type="component" value="Chromosome 7"/>
</dbReference>
<evidence type="ECO:0000256" key="5">
    <source>
        <dbReference type="ARBA" id="ARBA00023136"/>
    </source>
</evidence>
<gene>
    <name evidence="8" type="ORF">VitviT2T_010603</name>
</gene>
<organism evidence="8 9">
    <name type="scientific">Vitis vinifera</name>
    <name type="common">Grape</name>
    <dbReference type="NCBI Taxonomy" id="29760"/>
    <lineage>
        <taxon>Eukaryota</taxon>
        <taxon>Viridiplantae</taxon>
        <taxon>Streptophyta</taxon>
        <taxon>Embryophyta</taxon>
        <taxon>Tracheophyta</taxon>
        <taxon>Spermatophyta</taxon>
        <taxon>Magnoliopsida</taxon>
        <taxon>eudicotyledons</taxon>
        <taxon>Gunneridae</taxon>
        <taxon>Pentapetalae</taxon>
        <taxon>rosids</taxon>
        <taxon>Vitales</taxon>
        <taxon>Vitaceae</taxon>
        <taxon>Viteae</taxon>
        <taxon>Vitis</taxon>
    </lineage>
</organism>
<feature type="transmembrane region" description="Helical" evidence="6">
    <location>
        <begin position="49"/>
        <end position="67"/>
    </location>
</feature>
<comment type="subcellular location">
    <subcellularLocation>
        <location evidence="1 6">Endoplasmic reticulum membrane</location>
        <topology evidence="1 6">Multi-pass membrane protein</topology>
    </subcellularLocation>
</comment>
<evidence type="ECO:0000256" key="2">
    <source>
        <dbReference type="ARBA" id="ARBA00022692"/>
    </source>
</evidence>
<dbReference type="InterPro" id="IPR003388">
    <property type="entry name" value="Reticulon"/>
</dbReference>
<feature type="transmembrane region" description="Helical" evidence="6">
    <location>
        <begin position="141"/>
        <end position="160"/>
    </location>
</feature>
<feature type="domain" description="Reticulon" evidence="7">
    <location>
        <begin position="15"/>
        <end position="203"/>
    </location>
</feature>
<evidence type="ECO:0000256" key="4">
    <source>
        <dbReference type="ARBA" id="ARBA00022989"/>
    </source>
</evidence>
<accession>A0ABY9C929</accession>
<dbReference type="EMBL" id="CP126654">
    <property type="protein sequence ID" value="WJZ91540.1"/>
    <property type="molecule type" value="Genomic_DNA"/>
</dbReference>
<proteinExistence type="predicted"/>
<feature type="transmembrane region" description="Helical" evidence="6">
    <location>
        <begin position="117"/>
        <end position="135"/>
    </location>
</feature>
<keyword evidence="4 6" id="KW-1133">Transmembrane helix</keyword>
<keyword evidence="5 6" id="KW-0472">Membrane</keyword>
<dbReference type="Pfam" id="PF02453">
    <property type="entry name" value="Reticulon"/>
    <property type="match status" value="1"/>
</dbReference>
<evidence type="ECO:0000313" key="8">
    <source>
        <dbReference type="EMBL" id="WJZ91540.1"/>
    </source>
</evidence>
<dbReference type="PROSITE" id="PS50845">
    <property type="entry name" value="RETICULON"/>
    <property type="match status" value="1"/>
</dbReference>
<feature type="transmembrane region" description="Helical" evidence="6">
    <location>
        <begin position="26"/>
        <end position="43"/>
    </location>
</feature>
<evidence type="ECO:0000256" key="1">
    <source>
        <dbReference type="ARBA" id="ARBA00004477"/>
    </source>
</evidence>
<keyword evidence="9" id="KW-1185">Reference proteome</keyword>
<sequence>MSSTEKSSQPILDLARDILLWRRKKMSVMVFFISTATWVLMEVYQFNSITIVCWVGMAVVTSLFIWGNMCRLLGKEPPSLSGLEITEQSTTEMTILFRESIEEAVRWMFRVGAESEWYVFAGVVTGLWILSIVGSCMDLLTLAYIGIMMSMTIPVIYIKYEDKIKRYGERVKVHWRKLVEIVDEKVFMNVKNKLFKQKEKENEKKGMEKEKKVE</sequence>
<name>A0ABY9C929_VITVI</name>
<reference evidence="8 9" key="1">
    <citation type="journal article" date="2023" name="Hortic Res">
        <title>The complete reference genome for grapevine (Vitis vinifera L.) genetics and breeding.</title>
        <authorList>
            <person name="Shi X."/>
            <person name="Cao S."/>
            <person name="Wang X."/>
            <person name="Huang S."/>
            <person name="Wang Y."/>
            <person name="Liu Z."/>
            <person name="Liu W."/>
            <person name="Leng X."/>
            <person name="Peng Y."/>
            <person name="Wang N."/>
            <person name="Wang Y."/>
            <person name="Ma Z."/>
            <person name="Xu X."/>
            <person name="Zhang F."/>
            <person name="Xue H."/>
            <person name="Zhong H."/>
            <person name="Wang Y."/>
            <person name="Zhang K."/>
            <person name="Velt A."/>
            <person name="Avia K."/>
            <person name="Holtgrawe D."/>
            <person name="Grimplet J."/>
            <person name="Matus J.T."/>
            <person name="Ware D."/>
            <person name="Wu X."/>
            <person name="Wang H."/>
            <person name="Liu C."/>
            <person name="Fang Y."/>
            <person name="Rustenholz C."/>
            <person name="Cheng Z."/>
            <person name="Xiao H."/>
            <person name="Zhou Y."/>
        </authorList>
    </citation>
    <scope>NUCLEOTIDE SEQUENCE [LARGE SCALE GENOMIC DNA]</scope>
    <source>
        <strain evidence="9">cv. Pinot noir / PN40024</strain>
        <tissue evidence="8">Leaf</tissue>
    </source>
</reference>
<dbReference type="InterPro" id="IPR045064">
    <property type="entry name" value="Reticulon-like"/>
</dbReference>
<evidence type="ECO:0000313" key="9">
    <source>
        <dbReference type="Proteomes" id="UP001227230"/>
    </source>
</evidence>